<gene>
    <name evidence="3" type="primary">ybjG_2</name>
    <name evidence="3" type="ORF">GALL_181120</name>
</gene>
<keyword evidence="1" id="KW-0812">Transmembrane</keyword>
<dbReference type="AlphaFoldDB" id="A0A1J5RVV2"/>
<dbReference type="GO" id="GO:0050380">
    <property type="term" value="F:undecaprenyl-diphosphatase activity"/>
    <property type="evidence" value="ECO:0007669"/>
    <property type="project" value="UniProtKB-EC"/>
</dbReference>
<feature type="transmembrane region" description="Helical" evidence="1">
    <location>
        <begin position="159"/>
        <end position="179"/>
    </location>
</feature>
<evidence type="ECO:0000256" key="1">
    <source>
        <dbReference type="SAM" id="Phobius"/>
    </source>
</evidence>
<feature type="transmembrane region" description="Helical" evidence="1">
    <location>
        <begin position="107"/>
        <end position="126"/>
    </location>
</feature>
<feature type="domain" description="Phosphatidic acid phosphatase type 2/haloperoxidase" evidence="2">
    <location>
        <begin position="64"/>
        <end position="174"/>
    </location>
</feature>
<evidence type="ECO:0000313" key="3">
    <source>
        <dbReference type="EMBL" id="OIQ99905.1"/>
    </source>
</evidence>
<dbReference type="InterPro" id="IPR036938">
    <property type="entry name" value="PAP2/HPO_sf"/>
</dbReference>
<dbReference type="InterPro" id="IPR033879">
    <property type="entry name" value="UPP_Pase"/>
</dbReference>
<comment type="caution">
    <text evidence="3">The sequence shown here is derived from an EMBL/GenBank/DDBJ whole genome shotgun (WGS) entry which is preliminary data.</text>
</comment>
<protein>
    <submittedName>
        <fullName evidence="3">Putative undecaprenyl-diphosphatase YbjG</fullName>
        <ecNumber evidence="3">3.6.1.27</ecNumber>
    </submittedName>
</protein>
<proteinExistence type="predicted"/>
<keyword evidence="3" id="KW-0378">Hydrolase</keyword>
<name>A0A1J5RVV2_9ZZZZ</name>
<accession>A0A1J5RVV2</accession>
<dbReference type="SMART" id="SM00014">
    <property type="entry name" value="acidPPc"/>
    <property type="match status" value="1"/>
</dbReference>
<dbReference type="CDD" id="cd03385">
    <property type="entry name" value="PAP2_BcrC_like"/>
    <property type="match status" value="1"/>
</dbReference>
<organism evidence="3">
    <name type="scientific">mine drainage metagenome</name>
    <dbReference type="NCBI Taxonomy" id="410659"/>
    <lineage>
        <taxon>unclassified sequences</taxon>
        <taxon>metagenomes</taxon>
        <taxon>ecological metagenomes</taxon>
    </lineage>
</organism>
<dbReference type="EMBL" id="MLJW01000101">
    <property type="protein sequence ID" value="OIQ99905.1"/>
    <property type="molecule type" value="Genomic_DNA"/>
</dbReference>
<dbReference type="SUPFAM" id="SSF48317">
    <property type="entry name" value="Acid phosphatase/Vanadium-dependent haloperoxidase"/>
    <property type="match status" value="1"/>
</dbReference>
<reference evidence="3" key="1">
    <citation type="submission" date="2016-10" db="EMBL/GenBank/DDBJ databases">
        <title>Sequence of Gallionella enrichment culture.</title>
        <authorList>
            <person name="Poehlein A."/>
            <person name="Muehling M."/>
            <person name="Daniel R."/>
        </authorList>
    </citation>
    <scope>NUCLEOTIDE SEQUENCE</scope>
</reference>
<feature type="transmembrane region" description="Helical" evidence="1">
    <location>
        <begin position="35"/>
        <end position="56"/>
    </location>
</feature>
<dbReference type="Gene3D" id="1.20.144.10">
    <property type="entry name" value="Phosphatidic acid phosphatase type 2/haloperoxidase"/>
    <property type="match status" value="1"/>
</dbReference>
<evidence type="ECO:0000259" key="2">
    <source>
        <dbReference type="SMART" id="SM00014"/>
    </source>
</evidence>
<dbReference type="InterPro" id="IPR000326">
    <property type="entry name" value="PAP2/HPO"/>
</dbReference>
<keyword evidence="1" id="KW-1133">Transmembrane helix</keyword>
<feature type="transmembrane region" description="Helical" evidence="1">
    <location>
        <begin position="133"/>
        <end position="153"/>
    </location>
</feature>
<dbReference type="EC" id="3.6.1.27" evidence="3"/>
<feature type="transmembrane region" description="Helical" evidence="1">
    <location>
        <begin position="63"/>
        <end position="87"/>
    </location>
</feature>
<dbReference type="Pfam" id="PF01569">
    <property type="entry name" value="PAP2"/>
    <property type="match status" value="1"/>
</dbReference>
<dbReference type="GO" id="GO:0005886">
    <property type="term" value="C:plasma membrane"/>
    <property type="evidence" value="ECO:0007669"/>
    <property type="project" value="InterPro"/>
</dbReference>
<sequence>MLAPERRVSMVSFNTTAFLWINASARPPVWLLDLAWFAAQTLVLAAPLLLVGGWLWRTRAPRAALVHAALAALLGLMINQGIGLLWFEPRPFMLGLGHQFLAHGVDNSFPSDHLTVIWGVAFALLFHKGWRKAGFALALMGLPVAWARVYLGVHWPLDMLGAAMVASGSALLLWPWHGALQFTTRLMNRVYRRIAQPLIARHWIEA</sequence>
<keyword evidence="1" id="KW-0472">Membrane</keyword>